<dbReference type="EMBL" id="RWKW01000151">
    <property type="protein sequence ID" value="RST79730.1"/>
    <property type="molecule type" value="Genomic_DNA"/>
</dbReference>
<proteinExistence type="predicted"/>
<keyword evidence="1" id="KW-0732">Signal</keyword>
<evidence type="ECO:0000313" key="2">
    <source>
        <dbReference type="EMBL" id="RST79730.1"/>
    </source>
</evidence>
<protein>
    <submittedName>
        <fullName evidence="2">DUF2155 domain-containing protein</fullName>
    </submittedName>
</protein>
<feature type="signal peptide" evidence="1">
    <location>
        <begin position="1"/>
        <end position="28"/>
    </location>
</feature>
<feature type="chain" id="PRO_5019511922" evidence="1">
    <location>
        <begin position="29"/>
        <end position="147"/>
    </location>
</feature>
<dbReference type="AlphaFoldDB" id="A0A429YE37"/>
<sequence>MKPMAYLRLARALCCAVAIVAIPAAAVAQSSGANRIKNPVAEFTGIDKVTGRIITFDVYIDETVQFGALQVTPRVCLSSPDTDEAKTDSFVEVEEITLDRKIRRIFTGWMFAESPGLNAVEHSVYDVWLKACKQRSDVPPPETAKAN</sequence>
<keyword evidence="3" id="KW-1185">Reference proteome</keyword>
<gene>
    <name evidence="2" type="ORF">EJC49_24945</name>
</gene>
<dbReference type="InterPro" id="IPR019225">
    <property type="entry name" value="DUF2155"/>
</dbReference>
<accession>A0A429YE37</accession>
<comment type="caution">
    <text evidence="2">The sequence shown here is derived from an EMBL/GenBank/DDBJ whole genome shotgun (WGS) entry which is preliminary data.</text>
</comment>
<evidence type="ECO:0000256" key="1">
    <source>
        <dbReference type="SAM" id="SignalP"/>
    </source>
</evidence>
<reference evidence="2 3" key="1">
    <citation type="submission" date="2018-12" db="EMBL/GenBank/DDBJ databases">
        <title>Mesorhizobium carbonis sp. nov., isolated from coal mine water.</title>
        <authorList>
            <person name="Xin W."/>
            <person name="Xu Z."/>
            <person name="Xiang F."/>
            <person name="Zhang J."/>
            <person name="Xi L."/>
            <person name="Liu J."/>
        </authorList>
    </citation>
    <scope>NUCLEOTIDE SEQUENCE [LARGE SCALE GENOMIC DNA]</scope>
    <source>
        <strain evidence="2 3">B2.3</strain>
    </source>
</reference>
<dbReference type="Proteomes" id="UP000278398">
    <property type="component" value="Unassembled WGS sequence"/>
</dbReference>
<name>A0A429YE37_9HYPH</name>
<evidence type="ECO:0000313" key="3">
    <source>
        <dbReference type="Proteomes" id="UP000278398"/>
    </source>
</evidence>
<dbReference type="Pfam" id="PF09923">
    <property type="entry name" value="DUF2155"/>
    <property type="match status" value="1"/>
</dbReference>
<organism evidence="2 3">
    <name type="scientific">Aquibium carbonis</name>
    <dbReference type="NCBI Taxonomy" id="2495581"/>
    <lineage>
        <taxon>Bacteria</taxon>
        <taxon>Pseudomonadati</taxon>
        <taxon>Pseudomonadota</taxon>
        <taxon>Alphaproteobacteria</taxon>
        <taxon>Hyphomicrobiales</taxon>
        <taxon>Phyllobacteriaceae</taxon>
        <taxon>Aquibium</taxon>
    </lineage>
</organism>
<dbReference type="RefSeq" id="WP_126702634.1">
    <property type="nucleotide sequence ID" value="NZ_RWKW01000151.1"/>
</dbReference>
<dbReference type="OrthoDB" id="9810376at2"/>